<dbReference type="Gene3D" id="1.10.540.10">
    <property type="entry name" value="Acyl-CoA dehydrogenase/oxidase, N-terminal domain"/>
    <property type="match status" value="1"/>
</dbReference>
<accession>A0A157MWP5</accession>
<dbReference type="SUPFAM" id="SSF56645">
    <property type="entry name" value="Acyl-CoA dehydrogenase NM domain-like"/>
    <property type="match status" value="1"/>
</dbReference>
<feature type="region of interest" description="Disordered" evidence="10">
    <location>
        <begin position="42"/>
        <end position="62"/>
    </location>
</feature>
<evidence type="ECO:0000256" key="8">
    <source>
        <dbReference type="ARBA" id="ARBA00066694"/>
    </source>
</evidence>
<dbReference type="InterPro" id="IPR013786">
    <property type="entry name" value="AcylCoA_DH/ox_N"/>
</dbReference>
<dbReference type="Pfam" id="PF12806">
    <property type="entry name" value="Acyl-CoA_dh_C"/>
    <property type="match status" value="1"/>
</dbReference>
<dbReference type="AlphaFoldDB" id="A0A157MWP5"/>
<evidence type="ECO:0000259" key="11">
    <source>
        <dbReference type="Pfam" id="PF00441"/>
    </source>
</evidence>
<dbReference type="Proteomes" id="UP000077037">
    <property type="component" value="Unassembled WGS sequence"/>
</dbReference>
<evidence type="ECO:0000256" key="9">
    <source>
        <dbReference type="ARBA" id="ARBA00069043"/>
    </source>
</evidence>
<sequence>MGTIFILEDADPGWQDAAAGPRLLWNLRVALDLESSLNNGAAGGFAGRHRPPYEPPTAQPQMETSVTPFNPPVRDIRFVLNELAGLAEVLKLPGFEEFGADLVDAVLEENARFVAEVVAPLNDKGDRQPPVCTDGAVTTTPGYAQAFRQYAEGGWQGLLHPQAWGGQGLPHLVAAPASENLQAASLAFSLCPLLTDGVIEALLTVGTDAQRRQYVPNLIGGKWTGTMNLTEPQAGSDLALVSSRAVPQGDGSFRISGQKIFITYGEHDLAENIIHLVLARTPDAPAGVKGISLFIVPKFLVNDDGSLGKRNDVWCATLEHKLGIHGSPTAVLLYGSGKGEVGEGAIGYLVGEQNRGLEYMFIMMNAARYAVGQQGIAVSERATQQALAYARERVQGRAVEGSPGPVTIAHHPDVQRMLLTMRALTEAARAVSYVAAAAHDKGTHHPDAEVRSRNRAFYEYLVPIVKGFSTESSVEVASLGIQVHGGMGFIEETGAAQHYRDARILPIYEGTTAIQANDLVGRKTLRDGGATAHAIIAAMRDTLKAVEAEVGRADEADRAGLRLLRDNLDQAIQAYQDAVAFVLEHAASNVRAVFSGSVPYLMLAGVVHGGWQMARAALACRRKLAGQADADPFYRHKLATALFYGAHILPRAFALSSAVRSGEVAERCGLLADIA</sequence>
<dbReference type="SUPFAM" id="SSF47203">
    <property type="entry name" value="Acyl-CoA dehydrogenase C-terminal domain-like"/>
    <property type="match status" value="1"/>
</dbReference>
<keyword evidence="3" id="KW-0285">Flavoprotein</keyword>
<dbReference type="InterPro" id="IPR025878">
    <property type="entry name" value="Acyl-CoA_dh-like_C_dom"/>
</dbReference>
<feature type="domain" description="Acyl-CoA dehydrogenase/oxidase C-terminal" evidence="11">
    <location>
        <begin position="354"/>
        <end position="519"/>
    </location>
</feature>
<feature type="domain" description="Acyl-CoA oxidase/dehydrogenase middle" evidence="12">
    <location>
        <begin position="227"/>
        <end position="330"/>
    </location>
</feature>
<dbReference type="InterPro" id="IPR037069">
    <property type="entry name" value="AcylCoA_DH/ox_N_sf"/>
</dbReference>
<evidence type="ECO:0000313" key="16">
    <source>
        <dbReference type="Proteomes" id="UP000077037"/>
    </source>
</evidence>
<dbReference type="InterPro" id="IPR036250">
    <property type="entry name" value="AcylCo_DH-like_C"/>
</dbReference>
<evidence type="ECO:0000256" key="6">
    <source>
        <dbReference type="ARBA" id="ARBA00051388"/>
    </source>
</evidence>
<dbReference type="InterPro" id="IPR046373">
    <property type="entry name" value="Acyl-CoA_Oxase/DH_mid-dom_sf"/>
</dbReference>
<dbReference type="Pfam" id="PF00441">
    <property type="entry name" value="Acyl-CoA_dh_1"/>
    <property type="match status" value="1"/>
</dbReference>
<reference evidence="15 16" key="1">
    <citation type="submission" date="2016-03" db="EMBL/GenBank/DDBJ databases">
        <authorList>
            <consortium name="Pathogen Informatics"/>
        </authorList>
    </citation>
    <scope>NUCLEOTIDE SEQUENCE [LARGE SCALE GENOMIC DNA]</scope>
    <source>
        <strain evidence="15 16">NCTC13364</strain>
    </source>
</reference>
<feature type="domain" description="Acetyl-CoA dehydrogenase-like C-terminal" evidence="14">
    <location>
        <begin position="544"/>
        <end position="663"/>
    </location>
</feature>
<gene>
    <name evidence="15" type="ORF">SAMEA1982600_01468</name>
</gene>
<proteinExistence type="inferred from homology"/>
<evidence type="ECO:0000259" key="14">
    <source>
        <dbReference type="Pfam" id="PF12806"/>
    </source>
</evidence>
<dbReference type="PANTHER" id="PTHR42803">
    <property type="entry name" value="ACYL-COA DEHYDROGENASE"/>
    <property type="match status" value="1"/>
</dbReference>
<dbReference type="InterPro" id="IPR006091">
    <property type="entry name" value="Acyl-CoA_Oxase/DH_mid-dom"/>
</dbReference>
<dbReference type="FunFam" id="2.40.110.10:FF:000031">
    <property type="entry name" value="Acyl-CoA dehydrogenase, putative"/>
    <property type="match status" value="1"/>
</dbReference>
<dbReference type="Gene3D" id="2.40.110.10">
    <property type="entry name" value="Butyryl-CoA Dehydrogenase, subunit A, domain 2"/>
    <property type="match status" value="1"/>
</dbReference>
<dbReference type="Pfam" id="PF02770">
    <property type="entry name" value="Acyl-CoA_dh_M"/>
    <property type="match status" value="1"/>
</dbReference>
<keyword evidence="5 15" id="KW-0560">Oxidoreductase</keyword>
<protein>
    <recommendedName>
        <fullName evidence="9">3-methylmercaptopropionyl-CoA dehydrogenase</fullName>
        <ecNumber evidence="8">1.3.99.41</ecNumber>
    </recommendedName>
</protein>
<feature type="domain" description="Acyl-CoA dehydrogenase/oxidase N-terminal" evidence="13">
    <location>
        <begin position="106"/>
        <end position="221"/>
    </location>
</feature>
<comment type="cofactor">
    <cofactor evidence="1">
        <name>FAD</name>
        <dbReference type="ChEBI" id="CHEBI:57692"/>
    </cofactor>
</comment>
<organism evidence="15 16">
    <name type="scientific">Bordetella ansorpii</name>
    <dbReference type="NCBI Taxonomy" id="288768"/>
    <lineage>
        <taxon>Bacteria</taxon>
        <taxon>Pseudomonadati</taxon>
        <taxon>Pseudomonadota</taxon>
        <taxon>Betaproteobacteria</taxon>
        <taxon>Burkholderiales</taxon>
        <taxon>Alcaligenaceae</taxon>
        <taxon>Bordetella</taxon>
    </lineage>
</organism>
<comment type="catalytic activity">
    <reaction evidence="6">
        <text>3-(methylsulfanyl)propanoyl-CoA + oxidized [electron-transfer flavoprotein] + H(+) = 3-(methylsulfanyl)acryloyl-CoA + reduced [electron-transfer flavoprotein]</text>
        <dbReference type="Rhea" id="RHEA:52612"/>
        <dbReference type="Rhea" id="RHEA-COMP:10685"/>
        <dbReference type="Rhea" id="RHEA-COMP:10686"/>
        <dbReference type="ChEBI" id="CHEBI:15378"/>
        <dbReference type="ChEBI" id="CHEBI:57692"/>
        <dbReference type="ChEBI" id="CHEBI:58307"/>
        <dbReference type="ChEBI" id="CHEBI:82815"/>
        <dbReference type="ChEBI" id="CHEBI:84994"/>
        <dbReference type="EC" id="1.3.99.41"/>
    </reaction>
    <physiologicalReaction direction="left-to-right" evidence="6">
        <dbReference type="Rhea" id="RHEA:52613"/>
    </physiologicalReaction>
</comment>
<evidence type="ECO:0000313" key="15">
    <source>
        <dbReference type="EMBL" id="SAI13428.1"/>
    </source>
</evidence>
<keyword evidence="4" id="KW-0274">FAD</keyword>
<dbReference type="GO" id="GO:0050660">
    <property type="term" value="F:flavin adenine dinucleotide binding"/>
    <property type="evidence" value="ECO:0007669"/>
    <property type="project" value="InterPro"/>
</dbReference>
<dbReference type="InterPro" id="IPR052166">
    <property type="entry name" value="Diverse_Acyl-CoA_DH"/>
</dbReference>
<evidence type="ECO:0000259" key="12">
    <source>
        <dbReference type="Pfam" id="PF02770"/>
    </source>
</evidence>
<evidence type="ECO:0000256" key="4">
    <source>
        <dbReference type="ARBA" id="ARBA00022827"/>
    </source>
</evidence>
<evidence type="ECO:0000259" key="13">
    <source>
        <dbReference type="Pfam" id="PF02771"/>
    </source>
</evidence>
<evidence type="ECO:0000256" key="3">
    <source>
        <dbReference type="ARBA" id="ARBA00022630"/>
    </source>
</evidence>
<dbReference type="Gene3D" id="1.20.140.10">
    <property type="entry name" value="Butyryl-CoA Dehydrogenase, subunit A, domain 3"/>
    <property type="match status" value="1"/>
</dbReference>
<dbReference type="Pfam" id="PF02771">
    <property type="entry name" value="Acyl-CoA_dh_N"/>
    <property type="match status" value="1"/>
</dbReference>
<comment type="similarity">
    <text evidence="2">Belongs to the acyl-CoA dehydrogenase family.</text>
</comment>
<evidence type="ECO:0000256" key="10">
    <source>
        <dbReference type="SAM" id="MobiDB-lite"/>
    </source>
</evidence>
<evidence type="ECO:0000256" key="7">
    <source>
        <dbReference type="ARBA" id="ARBA00058683"/>
    </source>
</evidence>
<dbReference type="EMBL" id="FKBS01000013">
    <property type="protein sequence ID" value="SAI13428.1"/>
    <property type="molecule type" value="Genomic_DNA"/>
</dbReference>
<dbReference type="EC" id="1.3.99.41" evidence="8"/>
<evidence type="ECO:0000256" key="1">
    <source>
        <dbReference type="ARBA" id="ARBA00001974"/>
    </source>
</evidence>
<evidence type="ECO:0000256" key="2">
    <source>
        <dbReference type="ARBA" id="ARBA00009347"/>
    </source>
</evidence>
<dbReference type="PANTHER" id="PTHR42803:SF1">
    <property type="entry name" value="BROAD-SPECIFICITY LINEAR ACYL-COA DEHYDROGENASE FADE5"/>
    <property type="match status" value="1"/>
</dbReference>
<name>A0A157MWP5_9BORD</name>
<dbReference type="InterPro" id="IPR009100">
    <property type="entry name" value="AcylCoA_DH/oxidase_NM_dom_sf"/>
</dbReference>
<evidence type="ECO:0000256" key="5">
    <source>
        <dbReference type="ARBA" id="ARBA00023002"/>
    </source>
</evidence>
<comment type="function">
    <text evidence="7">Involved in the assimilation of dimethylsulphoniopropionate (DMSP), an important compound in the fixation of carbon in marine phytoplankton, by mediating the conversion of 3-(methylthio)propanoyl-CoA (MMPA-CoA) to 3-(methylthio)acryloyl-CoA (MTA-CoA).</text>
</comment>
<dbReference type="GO" id="GO:0016627">
    <property type="term" value="F:oxidoreductase activity, acting on the CH-CH group of donors"/>
    <property type="evidence" value="ECO:0007669"/>
    <property type="project" value="InterPro"/>
</dbReference>
<dbReference type="InterPro" id="IPR009075">
    <property type="entry name" value="AcylCo_DH/oxidase_C"/>
</dbReference>